<dbReference type="InterPro" id="IPR036396">
    <property type="entry name" value="Cyt_P450_sf"/>
</dbReference>
<keyword evidence="2" id="KW-0479">Metal-binding</keyword>
<dbReference type="PRINTS" id="PR00385">
    <property type="entry name" value="P450"/>
</dbReference>
<proteinExistence type="inferred from homology"/>
<dbReference type="Proteomes" id="UP001501822">
    <property type="component" value="Unassembled WGS sequence"/>
</dbReference>
<keyword evidence="2" id="KW-0560">Oxidoreductase</keyword>
<dbReference type="Gene3D" id="1.10.630.10">
    <property type="entry name" value="Cytochrome P450"/>
    <property type="match status" value="1"/>
</dbReference>
<dbReference type="EMBL" id="BAAABM010000049">
    <property type="protein sequence ID" value="GAA0357801.1"/>
    <property type="molecule type" value="Genomic_DNA"/>
</dbReference>
<keyword evidence="2" id="KW-0503">Monooxygenase</keyword>
<dbReference type="RefSeq" id="WP_252810165.1">
    <property type="nucleotide sequence ID" value="NZ_BAAABM010000049.1"/>
</dbReference>
<dbReference type="InterPro" id="IPR001128">
    <property type="entry name" value="Cyt_P450"/>
</dbReference>
<dbReference type="InterPro" id="IPR017972">
    <property type="entry name" value="Cyt_P450_CS"/>
</dbReference>
<dbReference type="PANTHER" id="PTHR46696">
    <property type="entry name" value="P450, PUTATIVE (EUROFUNG)-RELATED"/>
    <property type="match status" value="1"/>
</dbReference>
<comment type="caution">
    <text evidence="3">The sequence shown here is derived from an EMBL/GenBank/DDBJ whole genome shotgun (WGS) entry which is preliminary data.</text>
</comment>
<sequence>MSGSRFLFPTPGEPILDTYDRLRKTGPVVPIELPGGVGAWSINSYAGVADLLARDNGVFSRDPRHWHALRDGTVPPDWPLLPLVSGDHLQVKDGADHRRLRGLIARAFTAARVEALAPRITETTAALIERIAEAGDGVDLVTAFNEPLPMSVICDLYGVPAPDRARLRGWTVTLLSHTSTGEEAATAHQELLAYLASLVELKRREPGDDLTTGLVRAHDEEDRLSDGELVSALWVMLIAGHETTVHLLGNAIVALCAHPEQRALAIARNLWPEVVEETLRYRSSVIGSPFRYTVTDATVEGVDIPAGEALWLSYAHIGTDTARYGDDADRFDITREQTGHLAFGHGPHFCIGAPLARLEARIALAALFGRFPELSLAVDPGAIPYTPSHITYGPMSLPVNLGPVAKRPAERVTPEPA</sequence>
<keyword evidence="2" id="KW-0349">Heme</keyword>
<evidence type="ECO:0000313" key="4">
    <source>
        <dbReference type="Proteomes" id="UP001501822"/>
    </source>
</evidence>
<gene>
    <name evidence="3" type="ORF">GCM10010151_54330</name>
</gene>
<accession>A0ABN0X8F0</accession>
<keyword evidence="2" id="KW-0408">Iron</keyword>
<dbReference type="Pfam" id="PF00067">
    <property type="entry name" value="p450"/>
    <property type="match status" value="1"/>
</dbReference>
<protein>
    <submittedName>
        <fullName evidence="3">Cytochrome P450</fullName>
    </submittedName>
</protein>
<evidence type="ECO:0000313" key="3">
    <source>
        <dbReference type="EMBL" id="GAA0357801.1"/>
    </source>
</evidence>
<dbReference type="PRINTS" id="PR00359">
    <property type="entry name" value="BP450"/>
</dbReference>
<comment type="similarity">
    <text evidence="1 2">Belongs to the cytochrome P450 family.</text>
</comment>
<dbReference type="CDD" id="cd11029">
    <property type="entry name" value="CYP107-like"/>
    <property type="match status" value="1"/>
</dbReference>
<dbReference type="SUPFAM" id="SSF48264">
    <property type="entry name" value="Cytochrome P450"/>
    <property type="match status" value="1"/>
</dbReference>
<dbReference type="InterPro" id="IPR002397">
    <property type="entry name" value="Cyt_P450_B"/>
</dbReference>
<dbReference type="PROSITE" id="PS00086">
    <property type="entry name" value="CYTOCHROME_P450"/>
    <property type="match status" value="1"/>
</dbReference>
<reference evidence="3 4" key="1">
    <citation type="journal article" date="2019" name="Int. J. Syst. Evol. Microbiol.">
        <title>The Global Catalogue of Microorganisms (GCM) 10K type strain sequencing project: providing services to taxonomists for standard genome sequencing and annotation.</title>
        <authorList>
            <consortium name="The Broad Institute Genomics Platform"/>
            <consortium name="The Broad Institute Genome Sequencing Center for Infectious Disease"/>
            <person name="Wu L."/>
            <person name="Ma J."/>
        </authorList>
    </citation>
    <scope>NUCLEOTIDE SEQUENCE [LARGE SCALE GENOMIC DNA]</scope>
    <source>
        <strain evidence="3 4">JCM 3146</strain>
    </source>
</reference>
<dbReference type="PANTHER" id="PTHR46696:SF1">
    <property type="entry name" value="CYTOCHROME P450 YJIB-RELATED"/>
    <property type="match status" value="1"/>
</dbReference>
<name>A0ABN0X8F0_9ACTN</name>
<evidence type="ECO:0000256" key="2">
    <source>
        <dbReference type="RuleBase" id="RU000461"/>
    </source>
</evidence>
<keyword evidence="4" id="KW-1185">Reference proteome</keyword>
<evidence type="ECO:0000256" key="1">
    <source>
        <dbReference type="ARBA" id="ARBA00010617"/>
    </source>
</evidence>
<organism evidence="3 4">
    <name type="scientific">Actinoallomurus spadix</name>
    <dbReference type="NCBI Taxonomy" id="79912"/>
    <lineage>
        <taxon>Bacteria</taxon>
        <taxon>Bacillati</taxon>
        <taxon>Actinomycetota</taxon>
        <taxon>Actinomycetes</taxon>
        <taxon>Streptosporangiales</taxon>
        <taxon>Thermomonosporaceae</taxon>
        <taxon>Actinoallomurus</taxon>
    </lineage>
</organism>